<accession>A0A1Z5J7Z5</accession>
<dbReference type="Proteomes" id="UP000198406">
    <property type="component" value="Unassembled WGS sequence"/>
</dbReference>
<gene>
    <name evidence="1" type="ORF">FisN_11Lh074</name>
</gene>
<dbReference type="EMBL" id="BDSP01000013">
    <property type="protein sequence ID" value="GAX09938.1"/>
    <property type="molecule type" value="Genomic_DNA"/>
</dbReference>
<dbReference type="InParanoid" id="A0A1Z5J7Z5"/>
<proteinExistence type="predicted"/>
<protein>
    <submittedName>
        <fullName evidence="1">Uncharacterized protein</fullName>
    </submittedName>
</protein>
<comment type="caution">
    <text evidence="1">The sequence shown here is derived from an EMBL/GenBank/DDBJ whole genome shotgun (WGS) entry which is preliminary data.</text>
</comment>
<keyword evidence="2" id="KW-1185">Reference proteome</keyword>
<reference evidence="1 2" key="1">
    <citation type="journal article" date="2015" name="Plant Cell">
        <title>Oil accumulation by the oleaginous diatom Fistulifera solaris as revealed by the genome and transcriptome.</title>
        <authorList>
            <person name="Tanaka T."/>
            <person name="Maeda Y."/>
            <person name="Veluchamy A."/>
            <person name="Tanaka M."/>
            <person name="Abida H."/>
            <person name="Marechal E."/>
            <person name="Bowler C."/>
            <person name="Muto M."/>
            <person name="Sunaga Y."/>
            <person name="Tanaka M."/>
            <person name="Yoshino T."/>
            <person name="Taniguchi T."/>
            <person name="Fukuda Y."/>
            <person name="Nemoto M."/>
            <person name="Matsumoto M."/>
            <person name="Wong P.S."/>
            <person name="Aburatani S."/>
            <person name="Fujibuchi W."/>
        </authorList>
    </citation>
    <scope>NUCLEOTIDE SEQUENCE [LARGE SCALE GENOMIC DNA]</scope>
    <source>
        <strain evidence="1 2">JPCC DA0580</strain>
    </source>
</reference>
<evidence type="ECO:0000313" key="2">
    <source>
        <dbReference type="Proteomes" id="UP000198406"/>
    </source>
</evidence>
<dbReference type="AlphaFoldDB" id="A0A1Z5J7Z5"/>
<evidence type="ECO:0000313" key="1">
    <source>
        <dbReference type="EMBL" id="GAX09938.1"/>
    </source>
</evidence>
<name>A0A1Z5J7Z5_FISSO</name>
<organism evidence="1 2">
    <name type="scientific">Fistulifera solaris</name>
    <name type="common">Oleaginous diatom</name>
    <dbReference type="NCBI Taxonomy" id="1519565"/>
    <lineage>
        <taxon>Eukaryota</taxon>
        <taxon>Sar</taxon>
        <taxon>Stramenopiles</taxon>
        <taxon>Ochrophyta</taxon>
        <taxon>Bacillariophyta</taxon>
        <taxon>Bacillariophyceae</taxon>
        <taxon>Bacillariophycidae</taxon>
        <taxon>Naviculales</taxon>
        <taxon>Naviculaceae</taxon>
        <taxon>Fistulifera</taxon>
    </lineage>
</organism>
<sequence length="186" mass="20810">MQRDETPLRPTTPEPYGLTGFMSQKEVELNTLAQYFLLLAVASQLGDILDEIIEIIELHLHTFPVLVVLGVLPKILLKKPKAQATKSICSNQKSTSLISLSSTDILRDIEKYYATKGEDEEVPQLEMKSPPQLRRVATPTNQGDEWGHFADFDDGVDLVGESFCFQRQDSGPRAVLSPLHETEVDE</sequence>